<evidence type="ECO:0000256" key="1">
    <source>
        <dbReference type="ARBA" id="ARBA00023015"/>
    </source>
</evidence>
<dbReference type="RefSeq" id="WP_102598071.1">
    <property type="nucleotide sequence ID" value="NZ_JABUYH010000023.1"/>
</dbReference>
<dbReference type="EMBL" id="PNQX01000001">
    <property type="protein sequence ID" value="PMQ21590.1"/>
    <property type="molecule type" value="Genomic_DNA"/>
</dbReference>
<dbReference type="AlphaFoldDB" id="A0A2N7S620"/>
<accession>A0A2N7S620</accession>
<dbReference type="InterPro" id="IPR036388">
    <property type="entry name" value="WH-like_DNA-bd_sf"/>
</dbReference>
<dbReference type="GO" id="GO:0003700">
    <property type="term" value="F:DNA-binding transcription factor activity"/>
    <property type="evidence" value="ECO:0007669"/>
    <property type="project" value="InterPro"/>
</dbReference>
<sequence length="167" mass="18977">MEPQDHVSRIQQQWAKQRPDLDPSPQGIIGRLHRLANYLTEELCMVYAAHGLTEAEFDVLATLRRAGHPFSLPPGELALQTMVTTGAMTKRIDKLVANGWVTREQSGDDRRGRRINLTASGREKIDQAFTDHMDNERRLVSQLPVAERPVIETLLKNWLAHYEQPSS</sequence>
<protein>
    <submittedName>
        <fullName evidence="5">MarR family transcriptional regulator</fullName>
    </submittedName>
</protein>
<evidence type="ECO:0000259" key="4">
    <source>
        <dbReference type="PROSITE" id="PS50995"/>
    </source>
</evidence>
<evidence type="ECO:0000313" key="5">
    <source>
        <dbReference type="EMBL" id="PMQ21590.1"/>
    </source>
</evidence>
<keyword evidence="1" id="KW-0805">Transcription regulation</keyword>
<evidence type="ECO:0000256" key="2">
    <source>
        <dbReference type="ARBA" id="ARBA00023125"/>
    </source>
</evidence>
<comment type="caution">
    <text evidence="5">The sequence shown here is derived from an EMBL/GenBank/DDBJ whole genome shotgun (WGS) entry which is preliminary data.</text>
</comment>
<dbReference type="PRINTS" id="PR00598">
    <property type="entry name" value="HTHMARR"/>
</dbReference>
<dbReference type="InterPro" id="IPR000835">
    <property type="entry name" value="HTH_MarR-typ"/>
</dbReference>
<feature type="domain" description="HTH marR-type" evidence="4">
    <location>
        <begin position="25"/>
        <end position="160"/>
    </location>
</feature>
<dbReference type="InterPro" id="IPR023187">
    <property type="entry name" value="Tscrpt_reg_MarR-type_CS"/>
</dbReference>
<dbReference type="Proteomes" id="UP000235739">
    <property type="component" value="Unassembled WGS sequence"/>
</dbReference>
<evidence type="ECO:0000256" key="3">
    <source>
        <dbReference type="ARBA" id="ARBA00023163"/>
    </source>
</evidence>
<keyword evidence="2" id="KW-0238">DNA-binding</keyword>
<evidence type="ECO:0000313" key="6">
    <source>
        <dbReference type="Proteomes" id="UP000235739"/>
    </source>
</evidence>
<dbReference type="PANTHER" id="PTHR42756:SF1">
    <property type="entry name" value="TRANSCRIPTIONAL REPRESSOR OF EMRAB OPERON"/>
    <property type="match status" value="1"/>
</dbReference>
<reference evidence="5 6" key="1">
    <citation type="journal article" date="2017" name="Elife">
        <title>Extensive horizontal gene transfer in cheese-associated bacteria.</title>
        <authorList>
            <person name="Bonham K.S."/>
            <person name="Wolfe B.E."/>
            <person name="Dutton R.J."/>
        </authorList>
    </citation>
    <scope>NUCLEOTIDE SEQUENCE [LARGE SCALE GENOMIC DNA]</scope>
    <source>
        <strain evidence="5 6">JB182</strain>
    </source>
</reference>
<proteinExistence type="predicted"/>
<dbReference type="InterPro" id="IPR036390">
    <property type="entry name" value="WH_DNA-bd_sf"/>
</dbReference>
<keyword evidence="3" id="KW-0804">Transcription</keyword>
<organism evidence="5 6">
    <name type="scientific">Glutamicibacter arilaitensis</name>
    <dbReference type="NCBI Taxonomy" id="256701"/>
    <lineage>
        <taxon>Bacteria</taxon>
        <taxon>Bacillati</taxon>
        <taxon>Actinomycetota</taxon>
        <taxon>Actinomycetes</taxon>
        <taxon>Micrococcales</taxon>
        <taxon>Micrococcaceae</taxon>
        <taxon>Glutamicibacter</taxon>
    </lineage>
</organism>
<dbReference type="PROSITE" id="PS01117">
    <property type="entry name" value="HTH_MARR_1"/>
    <property type="match status" value="1"/>
</dbReference>
<dbReference type="SMART" id="SM00347">
    <property type="entry name" value="HTH_MARR"/>
    <property type="match status" value="1"/>
</dbReference>
<gene>
    <name evidence="5" type="ORF">CIK84_08685</name>
</gene>
<dbReference type="SUPFAM" id="SSF46785">
    <property type="entry name" value="Winged helix' DNA-binding domain"/>
    <property type="match status" value="1"/>
</dbReference>
<dbReference type="Gene3D" id="1.10.10.10">
    <property type="entry name" value="Winged helix-like DNA-binding domain superfamily/Winged helix DNA-binding domain"/>
    <property type="match status" value="1"/>
</dbReference>
<dbReference type="Pfam" id="PF12802">
    <property type="entry name" value="MarR_2"/>
    <property type="match status" value="1"/>
</dbReference>
<dbReference type="PROSITE" id="PS50995">
    <property type="entry name" value="HTH_MARR_2"/>
    <property type="match status" value="1"/>
</dbReference>
<dbReference type="GO" id="GO:0003677">
    <property type="term" value="F:DNA binding"/>
    <property type="evidence" value="ECO:0007669"/>
    <property type="project" value="UniProtKB-KW"/>
</dbReference>
<dbReference type="PANTHER" id="PTHR42756">
    <property type="entry name" value="TRANSCRIPTIONAL REGULATOR, MARR"/>
    <property type="match status" value="1"/>
</dbReference>
<name>A0A2N7S620_9MICC</name>